<accession>A0A562BLV6</accession>
<reference evidence="1 2" key="1">
    <citation type="submission" date="2019-07" db="EMBL/GenBank/DDBJ databases">
        <title>Genome sequencing of lignin-degrading bacterial isolates.</title>
        <authorList>
            <person name="Gladden J."/>
        </authorList>
    </citation>
    <scope>NUCLEOTIDE SEQUENCE [LARGE SCALE GENOMIC DNA]</scope>
    <source>
        <strain evidence="1 2">J11</strain>
    </source>
</reference>
<evidence type="ECO:0000313" key="2">
    <source>
        <dbReference type="Proteomes" id="UP000318141"/>
    </source>
</evidence>
<dbReference type="InterPro" id="IPR032092">
    <property type="entry name" value="PilW"/>
</dbReference>
<gene>
    <name evidence="1" type="ORF">L602_002100000370</name>
</gene>
<proteinExistence type="predicted"/>
<name>A0A562BLV6_9BURK</name>
<dbReference type="EMBL" id="VLJN01000014">
    <property type="protein sequence ID" value="TWG86248.1"/>
    <property type="molecule type" value="Genomic_DNA"/>
</dbReference>
<dbReference type="GO" id="GO:0043683">
    <property type="term" value="P:type IV pilus assembly"/>
    <property type="evidence" value="ECO:0007669"/>
    <property type="project" value="InterPro"/>
</dbReference>
<organism evidence="1 2">
    <name type="scientific">Cupriavidus gilardii J11</name>
    <dbReference type="NCBI Taxonomy" id="936133"/>
    <lineage>
        <taxon>Bacteria</taxon>
        <taxon>Pseudomonadati</taxon>
        <taxon>Pseudomonadota</taxon>
        <taxon>Betaproteobacteria</taxon>
        <taxon>Burkholderiales</taxon>
        <taxon>Burkholderiaceae</taxon>
        <taxon>Cupriavidus</taxon>
    </lineage>
</organism>
<sequence length="329" mass="34783">MPTRTADRGGRPPARAPSTVARCLIAGTLAARHRAVAAAGTTAFYAIHAGYTMVADDIRLEQRGQQALDQVAALLRHAGLRPFETPFETPFEMPFKTPFDRTPEAPGFPMPASMPSVKPLPLSGSDDCGQPSVASPPGRGIGASDAVLIRFGGVDGAGKPAYGDRYVTDCSGYPLVPRDERYARDGAINLLYVGLAADGEPQLLCRYIGHAGGWSSGALVRGVETLQLRYGVDGDGDGRVDRFLRASELSASGADNWRRVRAVQVAMVLRGDRRPARPSGPVPLLPARAAGETGDDIEFVPASQPGAVRRVFATTVWLRNAAACHAAPC</sequence>
<protein>
    <submittedName>
        <fullName evidence="1">Type IV pilus assembly protein PilW</fullName>
    </submittedName>
</protein>
<dbReference type="Pfam" id="PF16074">
    <property type="entry name" value="PilW"/>
    <property type="match status" value="1"/>
</dbReference>
<comment type="caution">
    <text evidence="1">The sequence shown here is derived from an EMBL/GenBank/DDBJ whole genome shotgun (WGS) entry which is preliminary data.</text>
</comment>
<dbReference type="AlphaFoldDB" id="A0A562BLV6"/>
<keyword evidence="2" id="KW-1185">Reference proteome</keyword>
<evidence type="ECO:0000313" key="1">
    <source>
        <dbReference type="EMBL" id="TWG86248.1"/>
    </source>
</evidence>
<dbReference type="Proteomes" id="UP000318141">
    <property type="component" value="Unassembled WGS sequence"/>
</dbReference>